<reference evidence="4 5" key="1">
    <citation type="submission" date="2024-03" db="EMBL/GenBank/DDBJ databases">
        <title>Aureococcus anophagefferens CCMP1851 and Kratosvirus quantuckense: Draft genome of a second virus-susceptible host strain in the model system.</title>
        <authorList>
            <person name="Chase E."/>
            <person name="Truchon A.R."/>
            <person name="Schepens W."/>
            <person name="Wilhelm S.W."/>
        </authorList>
    </citation>
    <scope>NUCLEOTIDE SEQUENCE [LARGE SCALE GENOMIC DNA]</scope>
    <source>
        <strain evidence="4 5">CCMP1851</strain>
    </source>
</reference>
<dbReference type="EMBL" id="JBBJCI010000040">
    <property type="protein sequence ID" value="KAK7249784.1"/>
    <property type="molecule type" value="Genomic_DNA"/>
</dbReference>
<dbReference type="InterPro" id="IPR032675">
    <property type="entry name" value="LRR_dom_sf"/>
</dbReference>
<dbReference type="Proteomes" id="UP001363151">
    <property type="component" value="Unassembled WGS sequence"/>
</dbReference>
<feature type="region of interest" description="Disordered" evidence="2">
    <location>
        <begin position="335"/>
        <end position="357"/>
    </location>
</feature>
<proteinExistence type="predicted"/>
<dbReference type="SUPFAM" id="SSF52047">
    <property type="entry name" value="RNI-like"/>
    <property type="match status" value="1"/>
</dbReference>
<dbReference type="PROSITE" id="PS50110">
    <property type="entry name" value="RESPONSE_REGULATORY"/>
    <property type="match status" value="1"/>
</dbReference>
<dbReference type="SUPFAM" id="SSF52172">
    <property type="entry name" value="CheY-like"/>
    <property type="match status" value="1"/>
</dbReference>
<name>A0ABR1G9P4_AURAN</name>
<feature type="modified residue" description="4-aspartylphosphate" evidence="1">
    <location>
        <position position="257"/>
    </location>
</feature>
<evidence type="ECO:0000259" key="3">
    <source>
        <dbReference type="PROSITE" id="PS50110"/>
    </source>
</evidence>
<dbReference type="Gene3D" id="3.80.10.10">
    <property type="entry name" value="Ribonuclease Inhibitor"/>
    <property type="match status" value="1"/>
</dbReference>
<evidence type="ECO:0000256" key="1">
    <source>
        <dbReference type="PROSITE-ProRule" id="PRU00169"/>
    </source>
</evidence>
<dbReference type="InterPro" id="IPR001789">
    <property type="entry name" value="Sig_transdc_resp-reg_receiver"/>
</dbReference>
<protein>
    <recommendedName>
        <fullName evidence="3">Response regulatory domain-containing protein</fullName>
    </recommendedName>
</protein>
<evidence type="ECO:0000313" key="4">
    <source>
        <dbReference type="EMBL" id="KAK7249784.1"/>
    </source>
</evidence>
<evidence type="ECO:0000313" key="5">
    <source>
        <dbReference type="Proteomes" id="UP001363151"/>
    </source>
</evidence>
<dbReference type="CDD" id="cd17546">
    <property type="entry name" value="REC_hyHK_CKI1_RcsC-like"/>
    <property type="match status" value="1"/>
</dbReference>
<accession>A0ABR1G9P4</accession>
<dbReference type="PANTHER" id="PTHR43228:SF1">
    <property type="entry name" value="TWO-COMPONENT RESPONSE REGULATOR ARR22"/>
    <property type="match status" value="1"/>
</dbReference>
<feature type="domain" description="Response regulatory" evidence="3">
    <location>
        <begin position="192"/>
        <end position="326"/>
    </location>
</feature>
<dbReference type="PANTHER" id="PTHR43228">
    <property type="entry name" value="TWO-COMPONENT RESPONSE REGULATOR"/>
    <property type="match status" value="1"/>
</dbReference>
<gene>
    <name evidence="4" type="ORF">SO694_00004718</name>
</gene>
<organism evidence="4 5">
    <name type="scientific">Aureococcus anophagefferens</name>
    <name type="common">Harmful bloom alga</name>
    <dbReference type="NCBI Taxonomy" id="44056"/>
    <lineage>
        <taxon>Eukaryota</taxon>
        <taxon>Sar</taxon>
        <taxon>Stramenopiles</taxon>
        <taxon>Ochrophyta</taxon>
        <taxon>Pelagophyceae</taxon>
        <taxon>Pelagomonadales</taxon>
        <taxon>Pelagomonadaceae</taxon>
        <taxon>Aureococcus</taxon>
    </lineage>
</organism>
<sequence length="399" mass="42700">MAALARDGTIRSLSLTNNSIRTAGARAVACCLAQNTTLESVDLTGSLDGAPPEADDEDKDLERKAHAALVTARDEAALGGVARAPKPATQLLLTNATKVPFDMTELKELYRHYFCAAVPATSTRRPAIARRPPFSGLGDRKGQAEAICLSDKWRRVSAYPKFAQAIEGLLAALARRRATARAAERDDWLSRRTLIVDDSQTMRALLRRTFENAGFSVDCASGGRATHIFNPTSMLASGGREAYEAMKGTRYDMVVMDLDMPVMDGVASTASIRQWERAAPSTTPQRICAISADTSAGSQARQAGANFFEAKPLKMAGLLEKTHEEIHATVSACGTARQPADLPPSTAARPASGDCAEGLSDGLSSGAWSDGELSLGSFGGPRASRSCRRCRRRIARRTR</sequence>
<dbReference type="SMART" id="SM00448">
    <property type="entry name" value="REC"/>
    <property type="match status" value="1"/>
</dbReference>
<dbReference type="InterPro" id="IPR011006">
    <property type="entry name" value="CheY-like_superfamily"/>
</dbReference>
<dbReference type="Gene3D" id="3.40.50.2300">
    <property type="match status" value="1"/>
</dbReference>
<dbReference type="InterPro" id="IPR052048">
    <property type="entry name" value="ST_Response_Regulator"/>
</dbReference>
<comment type="caution">
    <text evidence="4">The sequence shown here is derived from an EMBL/GenBank/DDBJ whole genome shotgun (WGS) entry which is preliminary data.</text>
</comment>
<dbReference type="Pfam" id="PF00072">
    <property type="entry name" value="Response_reg"/>
    <property type="match status" value="1"/>
</dbReference>
<keyword evidence="5" id="KW-1185">Reference proteome</keyword>
<keyword evidence="1" id="KW-0597">Phosphoprotein</keyword>
<evidence type="ECO:0000256" key="2">
    <source>
        <dbReference type="SAM" id="MobiDB-lite"/>
    </source>
</evidence>